<evidence type="ECO:0000313" key="2">
    <source>
        <dbReference type="Proteomes" id="UP001165289"/>
    </source>
</evidence>
<proteinExistence type="predicted"/>
<dbReference type="EMBL" id="JAKMXF010000343">
    <property type="protein sequence ID" value="KAI6647496.1"/>
    <property type="molecule type" value="Genomic_DNA"/>
</dbReference>
<name>A0AAV7JFQ9_9METZ</name>
<accession>A0AAV7JFQ9</accession>
<dbReference type="Proteomes" id="UP001165289">
    <property type="component" value="Unassembled WGS sequence"/>
</dbReference>
<evidence type="ECO:0000313" key="1">
    <source>
        <dbReference type="EMBL" id="KAI6647496.1"/>
    </source>
</evidence>
<dbReference type="AlphaFoldDB" id="A0AAV7JFQ9"/>
<gene>
    <name evidence="1" type="ORF">LOD99_12491</name>
</gene>
<organism evidence="1 2">
    <name type="scientific">Oopsacas minuta</name>
    <dbReference type="NCBI Taxonomy" id="111878"/>
    <lineage>
        <taxon>Eukaryota</taxon>
        <taxon>Metazoa</taxon>
        <taxon>Porifera</taxon>
        <taxon>Hexactinellida</taxon>
        <taxon>Hexasterophora</taxon>
        <taxon>Lyssacinosida</taxon>
        <taxon>Leucopsacidae</taxon>
        <taxon>Oopsacas</taxon>
    </lineage>
</organism>
<sequence>MASNKRRKVDLENQTFMESWTEQYFFIMCGGEPLCLLYNASVVVAKECNLTRNYTTFDSIIVEARRVQIQALQESLGKQQDNFTKHDTETENITCASFVISELIAKIMKPFADGVFVKECLLPAVDLFAMRKSLFANISLARTVTHRIEGLSSDIKLSLKELRQKFEF</sequence>
<comment type="caution">
    <text evidence="1">The sequence shown here is derived from an EMBL/GenBank/DDBJ whole genome shotgun (WGS) entry which is preliminary data.</text>
</comment>
<dbReference type="PANTHER" id="PTHR45913:SF21">
    <property type="entry name" value="DUF4371 DOMAIN-CONTAINING PROTEIN"/>
    <property type="match status" value="1"/>
</dbReference>
<dbReference type="PANTHER" id="PTHR45913">
    <property type="entry name" value="EPM2A-INTERACTING PROTEIN 1"/>
    <property type="match status" value="1"/>
</dbReference>
<protein>
    <submittedName>
        <fullName evidence="1">EPM2A-interacting protein 1-like</fullName>
    </submittedName>
</protein>
<keyword evidence="2" id="KW-1185">Reference proteome</keyword>
<reference evidence="1 2" key="1">
    <citation type="journal article" date="2023" name="BMC Biol.">
        <title>The compact genome of the sponge Oopsacas minuta (Hexactinellida) is lacking key metazoan core genes.</title>
        <authorList>
            <person name="Santini S."/>
            <person name="Schenkelaars Q."/>
            <person name="Jourda C."/>
            <person name="Duchesne M."/>
            <person name="Belahbib H."/>
            <person name="Rocher C."/>
            <person name="Selva M."/>
            <person name="Riesgo A."/>
            <person name="Vervoort M."/>
            <person name="Leys S.P."/>
            <person name="Kodjabachian L."/>
            <person name="Le Bivic A."/>
            <person name="Borchiellini C."/>
            <person name="Claverie J.M."/>
            <person name="Renard E."/>
        </authorList>
    </citation>
    <scope>NUCLEOTIDE SEQUENCE [LARGE SCALE GENOMIC DNA]</scope>
    <source>
        <strain evidence="1">SPO-2</strain>
    </source>
</reference>